<feature type="region of interest" description="Disordered" evidence="1">
    <location>
        <begin position="190"/>
        <end position="222"/>
    </location>
</feature>
<comment type="caution">
    <text evidence="2">The sequence shown here is derived from an EMBL/GenBank/DDBJ whole genome shotgun (WGS) entry which is preliminary data.</text>
</comment>
<feature type="region of interest" description="Disordered" evidence="1">
    <location>
        <begin position="351"/>
        <end position="392"/>
    </location>
</feature>
<proteinExistence type="predicted"/>
<reference evidence="2" key="1">
    <citation type="submission" date="2021-01" db="EMBL/GenBank/DDBJ databases">
        <authorList>
            <person name="Kaushik A."/>
        </authorList>
    </citation>
    <scope>NUCLEOTIDE SEQUENCE</scope>
    <source>
        <strain evidence="2">AG3-1AP</strain>
    </source>
</reference>
<dbReference type="AlphaFoldDB" id="A0A8H3AY93"/>
<accession>A0A8H3AY93</accession>
<evidence type="ECO:0000313" key="2">
    <source>
        <dbReference type="EMBL" id="CAE6443156.1"/>
    </source>
</evidence>
<dbReference type="EMBL" id="CAJMWV010001674">
    <property type="protein sequence ID" value="CAE6443156.1"/>
    <property type="molecule type" value="Genomic_DNA"/>
</dbReference>
<organism evidence="2 3">
    <name type="scientific">Rhizoctonia solani</name>
    <dbReference type="NCBI Taxonomy" id="456999"/>
    <lineage>
        <taxon>Eukaryota</taxon>
        <taxon>Fungi</taxon>
        <taxon>Dikarya</taxon>
        <taxon>Basidiomycota</taxon>
        <taxon>Agaricomycotina</taxon>
        <taxon>Agaricomycetes</taxon>
        <taxon>Cantharellales</taxon>
        <taxon>Ceratobasidiaceae</taxon>
        <taxon>Rhizoctonia</taxon>
    </lineage>
</organism>
<dbReference type="Proteomes" id="UP000663831">
    <property type="component" value="Unassembled WGS sequence"/>
</dbReference>
<feature type="compositionally biased region" description="Pro residues" evidence="1">
    <location>
        <begin position="351"/>
        <end position="370"/>
    </location>
</feature>
<dbReference type="OrthoDB" id="3262547at2759"/>
<protein>
    <submittedName>
        <fullName evidence="2">Uncharacterized protein</fullName>
    </submittedName>
</protein>
<evidence type="ECO:0000313" key="3">
    <source>
        <dbReference type="Proteomes" id="UP000663831"/>
    </source>
</evidence>
<feature type="compositionally biased region" description="Polar residues" evidence="1">
    <location>
        <begin position="383"/>
        <end position="392"/>
    </location>
</feature>
<name>A0A8H3AY93_9AGAM</name>
<gene>
    <name evidence="2" type="ORF">RDB_LOCUS56431</name>
</gene>
<sequence>MGLLDSVSRLSLTTDDILTASNRTIADVGPFTDAVLGKHHITDIIRDADEGEQTLFTHRSADVAGVKGPVDPRPVAVGGGGGGVVGTGVRDKEQDVDMLLGAALRLVETYGSMPRAKSHIEDMLDRASEARSRISLLEDELEELKNAEPASAEPEIPSLKDEERVVVKMEAQLNAARRRRDTLREQVAQKQRARSAAQPTHTISTPTAAARTRTRPGGGKVPNPFLARIMSSLPEKDPDVTTNLSIHLTGDPGGDSFLVDERPPQWADDSLMSGAGSTDAGVETIWDGQGEEAEGDWEGEAEGTVVLAIPPAVGLSPPASPVRTVPSAPALRTSIAPVPAVAPAPVPAPTRPPVVAPPPPVVEAPPTKPPPEPKPKAEPPAPKSQQVQVTPETQANTTLIWATVGKVLVPSSNYDPPGPDVLETASILQSLSSQSLASSDPQPILTATLLLYLLQNGPSPLPAVRTALADKEKESESANGLGIKALYACVAKKLLKIDRKGREATVRFE</sequence>
<evidence type="ECO:0000256" key="1">
    <source>
        <dbReference type="SAM" id="MobiDB-lite"/>
    </source>
</evidence>